<keyword evidence="1" id="KW-1133">Transmembrane helix</keyword>
<organism evidence="3 4">
    <name type="scientific">Halobellus limi</name>
    <dbReference type="NCBI Taxonomy" id="699433"/>
    <lineage>
        <taxon>Archaea</taxon>
        <taxon>Methanobacteriati</taxon>
        <taxon>Methanobacteriota</taxon>
        <taxon>Stenosarchaea group</taxon>
        <taxon>Halobacteria</taxon>
        <taxon>Halobacteriales</taxon>
        <taxon>Haloferacaceae</taxon>
        <taxon>Halobellus</taxon>
    </lineage>
</organism>
<name>A0A1H6BUI6_9EURY</name>
<evidence type="ECO:0000313" key="3">
    <source>
        <dbReference type="EMBL" id="SEG64368.1"/>
    </source>
</evidence>
<dbReference type="Proteomes" id="UP000296733">
    <property type="component" value="Plasmid unnamed2"/>
</dbReference>
<gene>
    <name evidence="2" type="ORF">DV707_17185</name>
    <name evidence="3" type="ORF">SAMN04488133_3046</name>
</gene>
<evidence type="ECO:0000313" key="4">
    <source>
        <dbReference type="Proteomes" id="UP000236740"/>
    </source>
</evidence>
<reference evidence="3 4" key="1">
    <citation type="submission" date="2016-10" db="EMBL/GenBank/DDBJ databases">
        <authorList>
            <person name="de Groot N.N."/>
        </authorList>
    </citation>
    <scope>NUCLEOTIDE SEQUENCE [LARGE SCALE GENOMIC DNA]</scope>
    <source>
        <strain evidence="3 4">CGMCC 1.10331</strain>
    </source>
</reference>
<dbReference type="EMBL" id="CP031313">
    <property type="protein sequence ID" value="QCC49459.1"/>
    <property type="molecule type" value="Genomic_DNA"/>
</dbReference>
<dbReference type="AlphaFoldDB" id="A0A1H6BUI6"/>
<feature type="transmembrane region" description="Helical" evidence="1">
    <location>
        <begin position="149"/>
        <end position="169"/>
    </location>
</feature>
<feature type="transmembrane region" description="Helical" evidence="1">
    <location>
        <begin position="70"/>
        <end position="93"/>
    </location>
</feature>
<reference evidence="2 5" key="2">
    <citation type="journal article" date="2019" name="Nat. Commun.">
        <title>A new type of DNA phosphorothioation-based antiviral system in archaea.</title>
        <authorList>
            <person name="Xiong L."/>
            <person name="Liu S."/>
            <person name="Chen S."/>
            <person name="Xiao Y."/>
            <person name="Zhu B."/>
            <person name="Gao Y."/>
            <person name="Zhang Y."/>
            <person name="Chen B."/>
            <person name="Luo J."/>
            <person name="Deng Z."/>
            <person name="Chen X."/>
            <person name="Wang L."/>
            <person name="Chen S."/>
        </authorList>
    </citation>
    <scope>NUCLEOTIDE SEQUENCE [LARGE SCALE GENOMIC DNA]</scope>
    <source>
        <strain evidence="2 5">CGMCC 1.10331</strain>
        <plasmid evidence="2 5">unnamed2</plasmid>
    </source>
</reference>
<keyword evidence="1" id="KW-0472">Membrane</keyword>
<evidence type="ECO:0000256" key="1">
    <source>
        <dbReference type="SAM" id="Phobius"/>
    </source>
</evidence>
<sequence length="272" mass="28856">MSRASEHLVLVLVPILFALLDTNKITAITTFDGGHIGFKLGFPLSVITVWQFVSVPNSGVSVNTGLPIELLPFVFLTVPLLVIAQATIQAGYFGSLSNALDGNPYAFLQNSRTYFLPFLVLTTIPFLVLLPLAVGVFGVESLTGSLSGAALLVLLPGMVIFLIVAYLFYGTPYLIVIRDRGLVDAARASYALAIEGGPYLTYAIGFSLFVFAVSPVATGIVVNVPVLGLLVGILAGGFIGLGLNFATMQFFADLDSASTADRPDQENTNPQY</sequence>
<keyword evidence="4" id="KW-1185">Reference proteome</keyword>
<keyword evidence="1" id="KW-0812">Transmembrane</keyword>
<accession>A0A1H6BUI6</accession>
<geneLocation type="plasmid" evidence="2">
    <name>unnamed2</name>
</geneLocation>
<evidence type="ECO:0008006" key="6">
    <source>
        <dbReference type="Google" id="ProtNLM"/>
    </source>
</evidence>
<feature type="transmembrane region" description="Helical" evidence="1">
    <location>
        <begin position="190"/>
        <end position="214"/>
    </location>
</feature>
<dbReference type="Proteomes" id="UP000236740">
    <property type="component" value="Unassembled WGS sequence"/>
</dbReference>
<evidence type="ECO:0000313" key="5">
    <source>
        <dbReference type="Proteomes" id="UP000296733"/>
    </source>
</evidence>
<feature type="transmembrane region" description="Helical" evidence="1">
    <location>
        <begin position="220"/>
        <end position="243"/>
    </location>
</feature>
<evidence type="ECO:0000313" key="2">
    <source>
        <dbReference type="EMBL" id="QCC49459.1"/>
    </source>
</evidence>
<proteinExistence type="predicted"/>
<dbReference type="EMBL" id="FNVN01000005">
    <property type="protein sequence ID" value="SEG64368.1"/>
    <property type="molecule type" value="Genomic_DNA"/>
</dbReference>
<keyword evidence="2" id="KW-0614">Plasmid</keyword>
<dbReference type="KEGG" id="hlm:DV707_17185"/>
<feature type="transmembrane region" description="Helical" evidence="1">
    <location>
        <begin position="114"/>
        <end position="137"/>
    </location>
</feature>
<protein>
    <recommendedName>
        <fullName evidence="6">DUF4013 domain-containing protein</fullName>
    </recommendedName>
</protein>